<comment type="caution">
    <text evidence="1">The sequence shown here is derived from an EMBL/GenBank/DDBJ whole genome shotgun (WGS) entry which is preliminary data.</text>
</comment>
<dbReference type="Pfam" id="PF05768">
    <property type="entry name" value="Glrx-like"/>
    <property type="match status" value="1"/>
</dbReference>
<dbReference type="InterPro" id="IPR036249">
    <property type="entry name" value="Thioredoxin-like_sf"/>
</dbReference>
<reference evidence="1" key="1">
    <citation type="submission" date="2022-05" db="EMBL/GenBank/DDBJ databases">
        <title>Corynebacterium sp. TA-R-1 sp. nov., isolated from human feces.</title>
        <authorList>
            <person name="Shamsuzzaman M."/>
            <person name="Dahal R.H."/>
        </authorList>
    </citation>
    <scope>NUCLEOTIDE SEQUENCE</scope>
    <source>
        <strain evidence="1">TA-R-1</strain>
    </source>
</reference>
<protein>
    <submittedName>
        <fullName evidence="1">Glutaredoxin family protein</fullName>
    </submittedName>
</protein>
<evidence type="ECO:0000313" key="2">
    <source>
        <dbReference type="Proteomes" id="UP001204000"/>
    </source>
</evidence>
<evidence type="ECO:0000313" key="1">
    <source>
        <dbReference type="EMBL" id="MCP1388039.1"/>
    </source>
</evidence>
<accession>A0ABT1G1Z1</accession>
<sequence length="87" mass="9380">MVPREGGPTVRLVELMVRETCGSCARVAEQIAPIVGTHDARLVLVDVDSDPELAAEFGDRVPVVCIDGEEFACWEVDNAELAAELAR</sequence>
<dbReference type="Gene3D" id="3.40.30.10">
    <property type="entry name" value="Glutaredoxin"/>
    <property type="match status" value="1"/>
</dbReference>
<proteinExistence type="predicted"/>
<name>A0ABT1G1Z1_9CORY</name>
<dbReference type="InterPro" id="IPR008554">
    <property type="entry name" value="Glutaredoxin-like"/>
</dbReference>
<gene>
    <name evidence="1" type="ORF">M5J20_07520</name>
</gene>
<organism evidence="1 2">
    <name type="scientific">Corynebacterium stercoris</name>
    <dbReference type="NCBI Taxonomy" id="2943490"/>
    <lineage>
        <taxon>Bacteria</taxon>
        <taxon>Bacillati</taxon>
        <taxon>Actinomycetota</taxon>
        <taxon>Actinomycetes</taxon>
        <taxon>Mycobacteriales</taxon>
        <taxon>Corynebacteriaceae</taxon>
        <taxon>Corynebacterium</taxon>
    </lineage>
</organism>
<dbReference type="SUPFAM" id="SSF52833">
    <property type="entry name" value="Thioredoxin-like"/>
    <property type="match status" value="1"/>
</dbReference>
<dbReference type="EMBL" id="JAMFTQ010000008">
    <property type="protein sequence ID" value="MCP1388039.1"/>
    <property type="molecule type" value="Genomic_DNA"/>
</dbReference>
<keyword evidence="2" id="KW-1185">Reference proteome</keyword>
<dbReference type="RefSeq" id="WP_253578218.1">
    <property type="nucleotide sequence ID" value="NZ_JAMFTQ010000008.1"/>
</dbReference>
<dbReference type="Proteomes" id="UP001204000">
    <property type="component" value="Unassembled WGS sequence"/>
</dbReference>